<evidence type="ECO:0000256" key="20">
    <source>
        <dbReference type="SAM" id="MobiDB-lite"/>
    </source>
</evidence>
<feature type="binding site" evidence="18">
    <location>
        <position position="148"/>
    </location>
    <ligand>
        <name>Fe cation</name>
        <dbReference type="ChEBI" id="CHEBI:24875"/>
        <label>1</label>
    </ligand>
</feature>
<dbReference type="GO" id="GO:0005743">
    <property type="term" value="C:mitochondrial inner membrane"/>
    <property type="evidence" value="ECO:0007669"/>
    <property type="project" value="UniProtKB-SubCell"/>
</dbReference>
<feature type="binding site" evidence="18">
    <location>
        <position position="292"/>
    </location>
    <ligand>
        <name>Fe cation</name>
        <dbReference type="ChEBI" id="CHEBI:24875"/>
        <label>2</label>
    </ligand>
</feature>
<gene>
    <name evidence="22" type="primary">AOX1</name>
</gene>
<dbReference type="FunFam" id="1.20.1260.140:FF:000002">
    <property type="entry name" value="Alternative oxidase"/>
    <property type="match status" value="1"/>
</dbReference>
<comment type="catalytic activity">
    <reaction evidence="1 19">
        <text>2 a ubiquinol + O2 = 2 a ubiquinone + 2 H2O</text>
        <dbReference type="Rhea" id="RHEA:30255"/>
        <dbReference type="Rhea" id="RHEA-COMP:9565"/>
        <dbReference type="Rhea" id="RHEA-COMP:9566"/>
        <dbReference type="ChEBI" id="CHEBI:15377"/>
        <dbReference type="ChEBI" id="CHEBI:15379"/>
        <dbReference type="ChEBI" id="CHEBI:16389"/>
        <dbReference type="ChEBI" id="CHEBI:17976"/>
        <dbReference type="EC" id="1.10.3.11"/>
    </reaction>
</comment>
<organism evidence="22">
    <name type="scientific">Caulerpa cylindracea</name>
    <dbReference type="NCBI Taxonomy" id="219692"/>
    <lineage>
        <taxon>Eukaryota</taxon>
        <taxon>Viridiplantae</taxon>
        <taxon>Chlorophyta</taxon>
        <taxon>core chlorophytes</taxon>
        <taxon>Ulvophyceae</taxon>
        <taxon>TCBD clade</taxon>
        <taxon>Bryopsidales</taxon>
        <taxon>Halimedineae</taxon>
        <taxon>Caulerpaceae</taxon>
        <taxon>Caulerpa</taxon>
    </lineage>
</organism>
<protein>
    <recommendedName>
        <fullName evidence="19">Ubiquinol oxidase</fullName>
        <ecNumber evidence="19">1.10.3.11</ecNumber>
    </recommendedName>
</protein>
<dbReference type="Gene3D" id="1.20.1260.140">
    <property type="entry name" value="Alternative oxidase"/>
    <property type="match status" value="1"/>
</dbReference>
<dbReference type="GO" id="GO:0102721">
    <property type="term" value="F:ubiquinol:oxygen oxidoreductase activity"/>
    <property type="evidence" value="ECO:0007669"/>
    <property type="project" value="UniProtKB-EC"/>
</dbReference>
<evidence type="ECO:0000256" key="1">
    <source>
        <dbReference type="ARBA" id="ARBA00001192"/>
    </source>
</evidence>
<feature type="region of interest" description="Disordered" evidence="20">
    <location>
        <begin position="56"/>
        <end position="78"/>
    </location>
</feature>
<evidence type="ECO:0000256" key="19">
    <source>
        <dbReference type="RuleBase" id="RU003779"/>
    </source>
</evidence>
<feature type="binding site" evidence="18">
    <location>
        <position position="238"/>
    </location>
    <ligand>
        <name>Fe cation</name>
        <dbReference type="ChEBI" id="CHEBI:24875"/>
        <label>2</label>
    </ligand>
</feature>
<keyword evidence="15" id="KW-0496">Mitochondrion</keyword>
<evidence type="ECO:0000256" key="15">
    <source>
        <dbReference type="ARBA" id="ARBA00023128"/>
    </source>
</evidence>
<comment type="subunit">
    <text evidence="4">Homodimer; disulfide-linked.</text>
</comment>
<evidence type="ECO:0000313" key="22">
    <source>
        <dbReference type="EMBL" id="AXB99490.1"/>
    </source>
</evidence>
<evidence type="ECO:0000256" key="11">
    <source>
        <dbReference type="ARBA" id="ARBA00022982"/>
    </source>
</evidence>
<dbReference type="EMBL" id="MH325095">
    <property type="protein sequence ID" value="AXB99490.1"/>
    <property type="molecule type" value="mRNA"/>
</dbReference>
<accession>A0A2Z5FI51</accession>
<evidence type="ECO:0000256" key="5">
    <source>
        <dbReference type="ARBA" id="ARBA00022448"/>
    </source>
</evidence>
<evidence type="ECO:0000256" key="13">
    <source>
        <dbReference type="ARBA" id="ARBA00023002"/>
    </source>
</evidence>
<keyword evidence="14 18" id="KW-0408">Iron</keyword>
<evidence type="ECO:0000256" key="18">
    <source>
        <dbReference type="PIRSR" id="PIRSR005229-1"/>
    </source>
</evidence>
<evidence type="ECO:0000256" key="2">
    <source>
        <dbReference type="ARBA" id="ARBA00004273"/>
    </source>
</evidence>
<evidence type="ECO:0000256" key="7">
    <source>
        <dbReference type="ARBA" id="ARBA00022692"/>
    </source>
</evidence>
<keyword evidence="13 19" id="KW-0560">Oxidoreductase</keyword>
<comment type="subcellular location">
    <subcellularLocation>
        <location evidence="2">Mitochondrion inner membrane</location>
    </subcellularLocation>
</comment>
<comment type="similarity">
    <text evidence="3 19">Belongs to the alternative oxidase family.</text>
</comment>
<evidence type="ECO:0000256" key="3">
    <source>
        <dbReference type="ARBA" id="ARBA00008388"/>
    </source>
</evidence>
<feature type="binding site" evidence="18">
    <location>
        <position position="295"/>
    </location>
    <ligand>
        <name>Fe cation</name>
        <dbReference type="ChEBI" id="CHEBI:24875"/>
        <label>2</label>
    </ligand>
</feature>
<evidence type="ECO:0000256" key="4">
    <source>
        <dbReference type="ARBA" id="ARBA00011748"/>
    </source>
</evidence>
<dbReference type="GO" id="GO:0010230">
    <property type="term" value="P:alternative respiration"/>
    <property type="evidence" value="ECO:0007669"/>
    <property type="project" value="TreeGrafter"/>
</dbReference>
<name>A0A2Z5FI51_9CHLO</name>
<proteinExistence type="evidence at transcript level"/>
<dbReference type="CDD" id="cd01053">
    <property type="entry name" value="AOX"/>
    <property type="match status" value="1"/>
</dbReference>
<evidence type="ECO:0000256" key="6">
    <source>
        <dbReference type="ARBA" id="ARBA00022660"/>
    </source>
</evidence>
<dbReference type="InterPro" id="IPR002680">
    <property type="entry name" value="AOX"/>
</dbReference>
<evidence type="ECO:0000256" key="12">
    <source>
        <dbReference type="ARBA" id="ARBA00022989"/>
    </source>
</evidence>
<keyword evidence="6 19" id="KW-0679">Respiratory chain</keyword>
<keyword evidence="5" id="KW-0813">Transport</keyword>
<feature type="transmembrane region" description="Helical" evidence="21">
    <location>
        <begin position="144"/>
        <end position="164"/>
    </location>
</feature>
<dbReference type="InterPro" id="IPR038659">
    <property type="entry name" value="AOX_sf"/>
</dbReference>
<evidence type="ECO:0000256" key="21">
    <source>
        <dbReference type="SAM" id="Phobius"/>
    </source>
</evidence>
<dbReference type="Pfam" id="PF01786">
    <property type="entry name" value="AOX"/>
    <property type="match status" value="1"/>
</dbReference>
<keyword evidence="11 19" id="KW-0249">Electron transport</keyword>
<dbReference type="GO" id="GO:0046872">
    <property type="term" value="F:metal ion binding"/>
    <property type="evidence" value="ECO:0007669"/>
    <property type="project" value="UniProtKB-UniRule"/>
</dbReference>
<feature type="binding site" evidence="18">
    <location>
        <position position="190"/>
    </location>
    <ligand>
        <name>Fe cation</name>
        <dbReference type="ChEBI" id="CHEBI:24875"/>
        <label>1</label>
    </ligand>
</feature>
<feature type="transmembrane region" description="Helical" evidence="21">
    <location>
        <begin position="202"/>
        <end position="225"/>
    </location>
</feature>
<dbReference type="PANTHER" id="PTHR31803:SF3">
    <property type="entry name" value="ALTERNATIVE OXIDASE"/>
    <property type="match status" value="1"/>
</dbReference>
<dbReference type="PIRSF" id="PIRSF005229">
    <property type="entry name" value="AOX"/>
    <property type="match status" value="1"/>
</dbReference>
<dbReference type="GO" id="GO:0106292">
    <property type="term" value="F:superoxide-generating NADPH oxidase activity"/>
    <property type="evidence" value="ECO:0007669"/>
    <property type="project" value="UniProtKB-ARBA"/>
</dbReference>
<feature type="binding site" evidence="18">
    <location>
        <position position="187"/>
    </location>
    <ligand>
        <name>Fe cation</name>
        <dbReference type="ChEBI" id="CHEBI:24875"/>
        <label>2</label>
    </ligand>
</feature>
<evidence type="ECO:0000256" key="16">
    <source>
        <dbReference type="ARBA" id="ARBA00023136"/>
    </source>
</evidence>
<feature type="compositionally biased region" description="Polar residues" evidence="20">
    <location>
        <begin position="64"/>
        <end position="73"/>
    </location>
</feature>
<sequence>MLSTSRRFASFYGYRFGAVVSEQLTHGPLQNTYFSTQQQPLRKTLDLEWDEDKHDFAKSKESTSKTPPLSHPSSQKREHGDTTYFLMQPVYTRSYTESIKPKHQPPVTFTDKAAYYSIQGVRRAFDWVTGYGPDMNLKKWLRRIIFLETVAGVPGMVGGMLRHLRSLRSMKRDHGWIHTLLEEAENERMHLLTFLQVRKPGFMFRSAVIVAQGVFFNLYFVSYLISPRYAHKLVGYLEEEAVKTYTHLLQDIDSGKLPEWNEAPLPEIAKKYWKLDDEATMRDLVLNVRADEACHSHVNHTFGNMGKEQTNPFDKHSHTVP</sequence>
<evidence type="ECO:0000256" key="10">
    <source>
        <dbReference type="ARBA" id="ARBA00022946"/>
    </source>
</evidence>
<feature type="binding site" evidence="18">
    <location>
        <position position="187"/>
    </location>
    <ligand>
        <name>Fe cation</name>
        <dbReference type="ChEBI" id="CHEBI:24875"/>
        <label>1</label>
    </ligand>
</feature>
<keyword evidence="7 19" id="KW-0812">Transmembrane</keyword>
<dbReference type="AlphaFoldDB" id="A0A2Z5FI51"/>
<evidence type="ECO:0000256" key="8">
    <source>
        <dbReference type="ARBA" id="ARBA00022723"/>
    </source>
</evidence>
<keyword evidence="10" id="KW-0809">Transit peptide</keyword>
<evidence type="ECO:0000256" key="14">
    <source>
        <dbReference type="ARBA" id="ARBA00023004"/>
    </source>
</evidence>
<reference evidence="22" key="1">
    <citation type="submission" date="2018-05" db="EMBL/GenBank/DDBJ databases">
        <title>Identification of Alternative Oxidases in Caulerpa cylindracea by De Novo RNA-Seq Assembly Analysis.</title>
        <authorList>
            <person name="Unlu E.S."/>
        </authorList>
    </citation>
    <scope>NUCLEOTIDE SEQUENCE</scope>
</reference>
<comment type="cofactor">
    <cofactor evidence="18 19">
        <name>Fe cation</name>
        <dbReference type="ChEBI" id="CHEBI:24875"/>
    </cofactor>
    <text evidence="18 19">Binds 2 iron ions per subunit.</text>
</comment>
<keyword evidence="9" id="KW-0999">Mitochondrion inner membrane</keyword>
<keyword evidence="16 19" id="KW-0472">Membrane</keyword>
<feature type="binding site" evidence="18">
    <location>
        <position position="292"/>
    </location>
    <ligand>
        <name>Fe cation</name>
        <dbReference type="ChEBI" id="CHEBI:24875"/>
        <label>1</label>
    </ligand>
</feature>
<dbReference type="PANTHER" id="PTHR31803">
    <property type="entry name" value="ALTERNATIVE OXIDASE"/>
    <property type="match status" value="1"/>
</dbReference>
<keyword evidence="8 18" id="KW-0479">Metal-binding</keyword>
<dbReference type="GO" id="GO:0009916">
    <property type="term" value="F:alternative oxidase activity"/>
    <property type="evidence" value="ECO:0007669"/>
    <property type="project" value="UniProtKB-UniRule"/>
</dbReference>
<evidence type="ECO:0000256" key="17">
    <source>
        <dbReference type="ARBA" id="ARBA00025285"/>
    </source>
</evidence>
<dbReference type="GO" id="GO:0098803">
    <property type="term" value="C:respiratory chain complex"/>
    <property type="evidence" value="ECO:0007669"/>
    <property type="project" value="UniProtKB-UniRule"/>
</dbReference>
<evidence type="ECO:0000256" key="9">
    <source>
        <dbReference type="ARBA" id="ARBA00022792"/>
    </source>
</evidence>
<dbReference type="EC" id="1.10.3.11" evidence="19"/>
<comment type="function">
    <text evidence="17">Catalyzes cyanide-resistant oxygen consumption. May increase respiration when the cytochrome respiratory pathway is restricted, or in response to low temperatures.</text>
</comment>
<keyword evidence="12 21" id="KW-1133">Transmembrane helix</keyword>